<keyword evidence="2" id="KW-1185">Reference proteome</keyword>
<name>A0ACB7T5L0_HYAAI</name>
<proteinExistence type="predicted"/>
<evidence type="ECO:0000313" key="2">
    <source>
        <dbReference type="Proteomes" id="UP000821845"/>
    </source>
</evidence>
<sequence length="88" mass="9819">MANAEQYELLRETIHRLTNTFRATLPLRVFITGPARYDRTCALLLVIDVYNHYKDVGQHNGFRDLGEHGKGVGGSGSKYRAVVSQALA</sequence>
<accession>A0ACB7T5L0</accession>
<organism evidence="1 2">
    <name type="scientific">Hyalomma asiaticum</name>
    <name type="common">Tick</name>
    <dbReference type="NCBI Taxonomy" id="266040"/>
    <lineage>
        <taxon>Eukaryota</taxon>
        <taxon>Metazoa</taxon>
        <taxon>Ecdysozoa</taxon>
        <taxon>Arthropoda</taxon>
        <taxon>Chelicerata</taxon>
        <taxon>Arachnida</taxon>
        <taxon>Acari</taxon>
        <taxon>Parasitiformes</taxon>
        <taxon>Ixodida</taxon>
        <taxon>Ixodoidea</taxon>
        <taxon>Ixodidae</taxon>
        <taxon>Hyalomminae</taxon>
        <taxon>Hyalomma</taxon>
    </lineage>
</organism>
<evidence type="ECO:0000313" key="1">
    <source>
        <dbReference type="EMBL" id="KAH6942233.1"/>
    </source>
</evidence>
<reference evidence="1" key="1">
    <citation type="submission" date="2020-05" db="EMBL/GenBank/DDBJ databases">
        <title>Large-scale comparative analyses of tick genomes elucidate their genetic diversity and vector capacities.</title>
        <authorList>
            <person name="Jia N."/>
            <person name="Wang J."/>
            <person name="Shi W."/>
            <person name="Du L."/>
            <person name="Sun Y."/>
            <person name="Zhan W."/>
            <person name="Jiang J."/>
            <person name="Wang Q."/>
            <person name="Zhang B."/>
            <person name="Ji P."/>
            <person name="Sakyi L.B."/>
            <person name="Cui X."/>
            <person name="Yuan T."/>
            <person name="Jiang B."/>
            <person name="Yang W."/>
            <person name="Lam T.T.-Y."/>
            <person name="Chang Q."/>
            <person name="Ding S."/>
            <person name="Wang X."/>
            <person name="Zhu J."/>
            <person name="Ruan X."/>
            <person name="Zhao L."/>
            <person name="Wei J."/>
            <person name="Que T."/>
            <person name="Du C."/>
            <person name="Cheng J."/>
            <person name="Dai P."/>
            <person name="Han X."/>
            <person name="Huang E."/>
            <person name="Gao Y."/>
            <person name="Liu J."/>
            <person name="Shao H."/>
            <person name="Ye R."/>
            <person name="Li L."/>
            <person name="Wei W."/>
            <person name="Wang X."/>
            <person name="Wang C."/>
            <person name="Yang T."/>
            <person name="Huo Q."/>
            <person name="Li W."/>
            <person name="Guo W."/>
            <person name="Chen H."/>
            <person name="Zhou L."/>
            <person name="Ni X."/>
            <person name="Tian J."/>
            <person name="Zhou Y."/>
            <person name="Sheng Y."/>
            <person name="Liu T."/>
            <person name="Pan Y."/>
            <person name="Xia L."/>
            <person name="Li J."/>
            <person name="Zhao F."/>
            <person name="Cao W."/>
        </authorList>
    </citation>
    <scope>NUCLEOTIDE SEQUENCE</scope>
    <source>
        <strain evidence="1">Hyas-2018</strain>
    </source>
</reference>
<protein>
    <submittedName>
        <fullName evidence="1">Uncharacterized protein</fullName>
    </submittedName>
</protein>
<dbReference type="Proteomes" id="UP000821845">
    <property type="component" value="Chromosome 10"/>
</dbReference>
<dbReference type="EMBL" id="CM023490">
    <property type="protein sequence ID" value="KAH6942233.1"/>
    <property type="molecule type" value="Genomic_DNA"/>
</dbReference>
<comment type="caution">
    <text evidence="1">The sequence shown here is derived from an EMBL/GenBank/DDBJ whole genome shotgun (WGS) entry which is preliminary data.</text>
</comment>
<gene>
    <name evidence="1" type="ORF">HPB50_002026</name>
</gene>